<proteinExistence type="predicted"/>
<protein>
    <submittedName>
        <fullName evidence="1">Uncharacterized protein</fullName>
    </submittedName>
</protein>
<gene>
    <name evidence="1" type="ORF">METZ01_LOCUS439913</name>
</gene>
<organism evidence="1">
    <name type="scientific">marine metagenome</name>
    <dbReference type="NCBI Taxonomy" id="408172"/>
    <lineage>
        <taxon>unclassified sequences</taxon>
        <taxon>metagenomes</taxon>
        <taxon>ecological metagenomes</taxon>
    </lineage>
</organism>
<sequence length="35" mass="3754">MAFETVFVFQNLLESFIIIAGGLVRGYAGFGSGLE</sequence>
<dbReference type="AlphaFoldDB" id="A0A382YVU0"/>
<name>A0A382YVU0_9ZZZZ</name>
<evidence type="ECO:0000313" key="1">
    <source>
        <dbReference type="EMBL" id="SVD87059.1"/>
    </source>
</evidence>
<accession>A0A382YVU0</accession>
<reference evidence="1" key="1">
    <citation type="submission" date="2018-05" db="EMBL/GenBank/DDBJ databases">
        <authorList>
            <person name="Lanie J.A."/>
            <person name="Ng W.-L."/>
            <person name="Kazmierczak K.M."/>
            <person name="Andrzejewski T.M."/>
            <person name="Davidsen T.M."/>
            <person name="Wayne K.J."/>
            <person name="Tettelin H."/>
            <person name="Glass J.I."/>
            <person name="Rusch D."/>
            <person name="Podicherti R."/>
            <person name="Tsui H.-C.T."/>
            <person name="Winkler M.E."/>
        </authorList>
    </citation>
    <scope>NUCLEOTIDE SEQUENCE</scope>
</reference>
<dbReference type="EMBL" id="UINC01178735">
    <property type="protein sequence ID" value="SVD87059.1"/>
    <property type="molecule type" value="Genomic_DNA"/>
</dbReference>